<evidence type="ECO:0000313" key="2">
    <source>
        <dbReference type="EMBL" id="GAA4483960.1"/>
    </source>
</evidence>
<keyword evidence="1" id="KW-0472">Membrane</keyword>
<feature type="transmembrane region" description="Helical" evidence="1">
    <location>
        <begin position="20"/>
        <end position="45"/>
    </location>
</feature>
<reference evidence="3" key="1">
    <citation type="journal article" date="2019" name="Int. J. Syst. Evol. Microbiol.">
        <title>The Global Catalogue of Microorganisms (GCM) 10K type strain sequencing project: providing services to taxonomists for standard genome sequencing and annotation.</title>
        <authorList>
            <consortium name="The Broad Institute Genomics Platform"/>
            <consortium name="The Broad Institute Genome Sequencing Center for Infectious Disease"/>
            <person name="Wu L."/>
            <person name="Ma J."/>
        </authorList>
    </citation>
    <scope>NUCLEOTIDE SEQUENCE [LARGE SCALE GENOMIC DNA]</scope>
    <source>
        <strain evidence="3">JCM 17839</strain>
    </source>
</reference>
<protein>
    <submittedName>
        <fullName evidence="2">Uncharacterized protein</fullName>
    </submittedName>
</protein>
<proteinExistence type="predicted"/>
<organism evidence="2 3">
    <name type="scientific">Microbacterium panaciterrae</name>
    <dbReference type="NCBI Taxonomy" id="985759"/>
    <lineage>
        <taxon>Bacteria</taxon>
        <taxon>Bacillati</taxon>
        <taxon>Actinomycetota</taxon>
        <taxon>Actinomycetes</taxon>
        <taxon>Micrococcales</taxon>
        <taxon>Microbacteriaceae</taxon>
        <taxon>Microbacterium</taxon>
    </lineage>
</organism>
<name>A0ABP8PCG2_9MICO</name>
<keyword evidence="1" id="KW-0812">Transmembrane</keyword>
<evidence type="ECO:0000313" key="3">
    <source>
        <dbReference type="Proteomes" id="UP001500731"/>
    </source>
</evidence>
<sequence>MVPTDLTVDFSGVTAALASLGPQVVTAGGLVVAAGLGVAAAFWGFPKLIGLFKKTAK</sequence>
<dbReference type="RefSeq" id="WP_345185966.1">
    <property type="nucleotide sequence ID" value="NZ_BAABGP010000010.1"/>
</dbReference>
<keyword evidence="1" id="KW-1133">Transmembrane helix</keyword>
<comment type="caution">
    <text evidence="2">The sequence shown here is derived from an EMBL/GenBank/DDBJ whole genome shotgun (WGS) entry which is preliminary data.</text>
</comment>
<keyword evidence="3" id="KW-1185">Reference proteome</keyword>
<accession>A0ABP8PCG2</accession>
<dbReference type="EMBL" id="BAABGP010000010">
    <property type="protein sequence ID" value="GAA4483960.1"/>
    <property type="molecule type" value="Genomic_DNA"/>
</dbReference>
<gene>
    <name evidence="2" type="ORF">GCM10023171_16240</name>
</gene>
<evidence type="ECO:0000256" key="1">
    <source>
        <dbReference type="SAM" id="Phobius"/>
    </source>
</evidence>
<dbReference type="Proteomes" id="UP001500731">
    <property type="component" value="Unassembled WGS sequence"/>
</dbReference>